<keyword evidence="8 18" id="KW-0812">Transmembrane</keyword>
<gene>
    <name evidence="20" type="primary">Acey_s0058.g2855</name>
    <name evidence="20" type="synonym">Acey-F38B6.6</name>
    <name evidence="20" type="ORF">Y032_0058g2855</name>
</gene>
<comment type="function">
    <text evidence="1">Transfers mannosyl residues to the hydroxyl group of serine or threonine residues.</text>
</comment>
<dbReference type="GO" id="GO:0030968">
    <property type="term" value="P:endoplasmic reticulum unfolded protein response"/>
    <property type="evidence" value="ECO:0007669"/>
    <property type="project" value="TreeGrafter"/>
</dbReference>
<keyword evidence="10 16" id="KW-0802">TPR repeat</keyword>
<evidence type="ECO:0000256" key="12">
    <source>
        <dbReference type="ARBA" id="ARBA00022989"/>
    </source>
</evidence>
<name>A0A016U4E7_9BILA</name>
<dbReference type="Pfam" id="PF13432">
    <property type="entry name" value="TPR_16"/>
    <property type="match status" value="1"/>
</dbReference>
<dbReference type="Pfam" id="PF08409">
    <property type="entry name" value="TMTC_DUF1736"/>
    <property type="match status" value="1"/>
</dbReference>
<evidence type="ECO:0000256" key="13">
    <source>
        <dbReference type="ARBA" id="ARBA00023136"/>
    </source>
</evidence>
<dbReference type="InterPro" id="IPR013618">
    <property type="entry name" value="TMTC_DUF1736"/>
</dbReference>
<comment type="pathway">
    <text evidence="4">Protein modification; protein glycosylation.</text>
</comment>
<dbReference type="AlphaFoldDB" id="A0A016U4E7"/>
<dbReference type="Pfam" id="PF13431">
    <property type="entry name" value="TPR_17"/>
    <property type="match status" value="1"/>
</dbReference>
<organism evidence="20 21">
    <name type="scientific">Ancylostoma ceylanicum</name>
    <dbReference type="NCBI Taxonomy" id="53326"/>
    <lineage>
        <taxon>Eukaryota</taxon>
        <taxon>Metazoa</taxon>
        <taxon>Ecdysozoa</taxon>
        <taxon>Nematoda</taxon>
        <taxon>Chromadorea</taxon>
        <taxon>Rhabditida</taxon>
        <taxon>Rhabditina</taxon>
        <taxon>Rhabditomorpha</taxon>
        <taxon>Strongyloidea</taxon>
        <taxon>Ancylostomatidae</taxon>
        <taxon>Ancylostomatinae</taxon>
        <taxon>Ancylostoma</taxon>
    </lineage>
</organism>
<feature type="compositionally biased region" description="Basic residues" evidence="17">
    <location>
        <begin position="1"/>
        <end position="12"/>
    </location>
</feature>
<protein>
    <recommendedName>
        <fullName evidence="6">dolichyl-phosphate-mannose--protein mannosyltransferase</fullName>
        <ecNumber evidence="6">2.4.1.109</ecNumber>
    </recommendedName>
</protein>
<dbReference type="SUPFAM" id="SSF48452">
    <property type="entry name" value="TPR-like"/>
    <property type="match status" value="2"/>
</dbReference>
<dbReference type="EMBL" id="JARK01001394">
    <property type="protein sequence ID" value="EYC09851.1"/>
    <property type="molecule type" value="Genomic_DNA"/>
</dbReference>
<dbReference type="OrthoDB" id="19588at2759"/>
<evidence type="ECO:0000256" key="7">
    <source>
        <dbReference type="ARBA" id="ARBA00022679"/>
    </source>
</evidence>
<keyword evidence="21" id="KW-1185">Reference proteome</keyword>
<proteinExistence type="inferred from homology"/>
<keyword evidence="9" id="KW-0677">Repeat</keyword>
<comment type="subcellular location">
    <subcellularLocation>
        <location evidence="3">Endoplasmic reticulum</location>
    </subcellularLocation>
    <subcellularLocation>
        <location evidence="2">Membrane</location>
        <topology evidence="2">Multi-pass membrane protein</topology>
    </subcellularLocation>
</comment>
<feature type="region of interest" description="Disordered" evidence="17">
    <location>
        <begin position="1"/>
        <end position="23"/>
    </location>
</feature>
<dbReference type="InterPro" id="IPR019734">
    <property type="entry name" value="TPR_rpt"/>
</dbReference>
<evidence type="ECO:0000256" key="14">
    <source>
        <dbReference type="ARBA" id="ARBA00045085"/>
    </source>
</evidence>
<evidence type="ECO:0000256" key="10">
    <source>
        <dbReference type="ARBA" id="ARBA00022803"/>
    </source>
</evidence>
<comment type="caution">
    <text evidence="20">The sequence shown here is derived from an EMBL/GenBank/DDBJ whole genome shotgun (WGS) entry which is preliminary data.</text>
</comment>
<evidence type="ECO:0000256" key="4">
    <source>
        <dbReference type="ARBA" id="ARBA00004922"/>
    </source>
</evidence>
<dbReference type="InterPro" id="IPR052346">
    <property type="entry name" value="O-mannosyl-transferase_TMTC"/>
</dbReference>
<feature type="transmembrane region" description="Helical" evidence="18">
    <location>
        <begin position="251"/>
        <end position="268"/>
    </location>
</feature>
<comment type="similarity">
    <text evidence="5">Belongs to the TMTC family.</text>
</comment>
<dbReference type="PROSITE" id="PS50293">
    <property type="entry name" value="TPR_REGION"/>
    <property type="match status" value="1"/>
</dbReference>
<dbReference type="GO" id="GO:0004169">
    <property type="term" value="F:dolichyl-phosphate-mannose-protein mannosyltransferase activity"/>
    <property type="evidence" value="ECO:0007669"/>
    <property type="project" value="UniProtKB-EC"/>
</dbReference>
<evidence type="ECO:0000256" key="8">
    <source>
        <dbReference type="ARBA" id="ARBA00022692"/>
    </source>
</evidence>
<sequence length="713" mass="80039">MKRPKLKTRRREHGAAESPHKDRHHPWNPNWLILVIAALAILPYIPSLDGEFVFDDSATILNNPIVTGKSHLKQVFTTDYWGYPIASSQSHKSYRPLTTLTFWLNYRLHGESTLPYHLFNIALHVLASSLVFVLVRGLRGPAVEEQLVWDEAFVAAALFATHPVHTEAVANISGRAELLMSVFALAALILYQNCIRSNNFNPGIIAVFSSMVFLSVFSKEQGIAIVPVCMFLEVLHSSQCKLRNKTAVSRVLVLTILTSLVILLRLYISNFTAPKFTELDNPAAFVKDPVLRLASYSYQWLINIRLLLLPYSLCFDYSMGCIPPITSSADYRLLSLPSIIFLVSITPYLLHKLNSRLLTFGVVLGAMSFLPASNLLVTVGFTVAERVLYLPSVGLCIVAGVMFVQALRYYRNMDKIGTAILVIAMTMTYQRSEEWRSELDLYASGLRVCPQNAKIHYNLGKVLSRIGDVEAAEHNYWNAIRLNPNYEHAMNNLANILEAKGRSMDAEVLLRKALRSRPTFAVAWMNLGITLMNQGKYEESLQAYRQSLRLRPGSADCLFNLGNLFQKMGQPLGALDAWKNATRLDPAHTRALTNLFVILDELNQCDEVLEISKKIPDSTANKVASVAFQIGTCLGKSGRFPEAERRLKAALQINPHNAMYHANLGVLYQRWARYELAENSYLTALALDDDPGPVLWNLKAVREKLNRTRSDIG</sequence>
<dbReference type="GO" id="GO:0016020">
    <property type="term" value="C:membrane"/>
    <property type="evidence" value="ECO:0007669"/>
    <property type="project" value="UniProtKB-SubCell"/>
</dbReference>
<comment type="catalytic activity">
    <reaction evidence="15">
        <text>a di-trans,poly-cis-dolichyl beta-D-mannosyl phosphate + L-seryl-[protein] = 3-O-(alpha-D-mannosyl)-L-seryl-[protein] + a di-trans,poly-cis-dolichyl phosphate + H(+)</text>
        <dbReference type="Rhea" id="RHEA:17377"/>
        <dbReference type="Rhea" id="RHEA-COMP:9863"/>
        <dbReference type="Rhea" id="RHEA-COMP:13546"/>
        <dbReference type="Rhea" id="RHEA-COMP:19498"/>
        <dbReference type="Rhea" id="RHEA-COMP:19501"/>
        <dbReference type="ChEBI" id="CHEBI:15378"/>
        <dbReference type="ChEBI" id="CHEBI:29999"/>
        <dbReference type="ChEBI" id="CHEBI:57683"/>
        <dbReference type="ChEBI" id="CHEBI:58211"/>
        <dbReference type="ChEBI" id="CHEBI:137321"/>
        <dbReference type="EC" id="2.4.1.109"/>
    </reaction>
</comment>
<feature type="transmembrane region" description="Helical" evidence="18">
    <location>
        <begin position="27"/>
        <end position="45"/>
    </location>
</feature>
<evidence type="ECO:0000256" key="5">
    <source>
        <dbReference type="ARBA" id="ARBA00007882"/>
    </source>
</evidence>
<dbReference type="UniPathway" id="UPA00378"/>
<keyword evidence="12 18" id="KW-1133">Transmembrane helix</keyword>
<evidence type="ECO:0000313" key="20">
    <source>
        <dbReference type="EMBL" id="EYC09851.1"/>
    </source>
</evidence>
<evidence type="ECO:0000259" key="19">
    <source>
        <dbReference type="Pfam" id="PF08409"/>
    </source>
</evidence>
<keyword evidence="11" id="KW-0256">Endoplasmic reticulum</keyword>
<reference evidence="21" key="1">
    <citation type="journal article" date="2015" name="Nat. Genet.">
        <title>The genome and transcriptome of the zoonotic hookworm Ancylostoma ceylanicum identify infection-specific gene families.</title>
        <authorList>
            <person name="Schwarz E.M."/>
            <person name="Hu Y."/>
            <person name="Antoshechkin I."/>
            <person name="Miller M.M."/>
            <person name="Sternberg P.W."/>
            <person name="Aroian R.V."/>
        </authorList>
    </citation>
    <scope>NUCLEOTIDE SEQUENCE</scope>
    <source>
        <strain evidence="21">HY135</strain>
    </source>
</reference>
<dbReference type="Gene3D" id="1.25.40.10">
    <property type="entry name" value="Tetratricopeptide repeat domain"/>
    <property type="match status" value="3"/>
</dbReference>
<feature type="repeat" description="TPR" evidence="16">
    <location>
        <begin position="453"/>
        <end position="486"/>
    </location>
</feature>
<dbReference type="STRING" id="53326.A0A016U4E7"/>
<evidence type="ECO:0000256" key="11">
    <source>
        <dbReference type="ARBA" id="ARBA00022824"/>
    </source>
</evidence>
<dbReference type="Proteomes" id="UP000024635">
    <property type="component" value="Unassembled WGS sequence"/>
</dbReference>
<dbReference type="PROSITE" id="PS50005">
    <property type="entry name" value="TPR"/>
    <property type="match status" value="4"/>
</dbReference>
<dbReference type="PANTHER" id="PTHR44227">
    <property type="match status" value="1"/>
</dbReference>
<dbReference type="PANTHER" id="PTHR44227:SF3">
    <property type="entry name" value="PROTEIN O-MANNOSYL-TRANSFERASE TMTC4"/>
    <property type="match status" value="1"/>
</dbReference>
<feature type="repeat" description="TPR" evidence="16">
    <location>
        <begin position="521"/>
        <end position="554"/>
    </location>
</feature>
<feature type="transmembrane region" description="Helical" evidence="18">
    <location>
        <begin position="114"/>
        <end position="135"/>
    </location>
</feature>
<keyword evidence="13 18" id="KW-0472">Membrane</keyword>
<evidence type="ECO:0000256" key="1">
    <source>
        <dbReference type="ARBA" id="ARBA00003582"/>
    </source>
</evidence>
<keyword evidence="7" id="KW-0808">Transferase</keyword>
<evidence type="ECO:0000256" key="17">
    <source>
        <dbReference type="SAM" id="MobiDB-lite"/>
    </source>
</evidence>
<feature type="transmembrane region" description="Helical" evidence="18">
    <location>
        <begin position="357"/>
        <end position="381"/>
    </location>
</feature>
<evidence type="ECO:0000313" key="21">
    <source>
        <dbReference type="Proteomes" id="UP000024635"/>
    </source>
</evidence>
<comment type="catalytic activity">
    <reaction evidence="14">
        <text>a di-trans,poly-cis-dolichyl beta-D-mannosyl phosphate + L-threonyl-[protein] = 3-O-(alpha-D-mannosyl)-L-threonyl-[protein] + a di-trans,poly-cis-dolichyl phosphate + H(+)</text>
        <dbReference type="Rhea" id="RHEA:53396"/>
        <dbReference type="Rhea" id="RHEA-COMP:11060"/>
        <dbReference type="Rhea" id="RHEA-COMP:13547"/>
        <dbReference type="Rhea" id="RHEA-COMP:19498"/>
        <dbReference type="Rhea" id="RHEA-COMP:19501"/>
        <dbReference type="ChEBI" id="CHEBI:15378"/>
        <dbReference type="ChEBI" id="CHEBI:30013"/>
        <dbReference type="ChEBI" id="CHEBI:57683"/>
        <dbReference type="ChEBI" id="CHEBI:58211"/>
        <dbReference type="ChEBI" id="CHEBI:137323"/>
        <dbReference type="EC" id="2.4.1.109"/>
    </reaction>
</comment>
<feature type="transmembrane region" description="Helical" evidence="18">
    <location>
        <begin position="387"/>
        <end position="407"/>
    </location>
</feature>
<accession>A0A016U4E7</accession>
<evidence type="ECO:0000256" key="18">
    <source>
        <dbReference type="SAM" id="Phobius"/>
    </source>
</evidence>
<evidence type="ECO:0000256" key="9">
    <source>
        <dbReference type="ARBA" id="ARBA00022737"/>
    </source>
</evidence>
<evidence type="ECO:0000256" key="2">
    <source>
        <dbReference type="ARBA" id="ARBA00004141"/>
    </source>
</evidence>
<dbReference type="SMART" id="SM00028">
    <property type="entry name" value="TPR"/>
    <property type="match status" value="6"/>
</dbReference>
<dbReference type="InterPro" id="IPR011990">
    <property type="entry name" value="TPR-like_helical_dom_sf"/>
</dbReference>
<evidence type="ECO:0000256" key="15">
    <source>
        <dbReference type="ARBA" id="ARBA00045102"/>
    </source>
</evidence>
<evidence type="ECO:0000256" key="6">
    <source>
        <dbReference type="ARBA" id="ARBA00012839"/>
    </source>
</evidence>
<evidence type="ECO:0000256" key="3">
    <source>
        <dbReference type="ARBA" id="ARBA00004240"/>
    </source>
</evidence>
<dbReference type="EC" id="2.4.1.109" evidence="6"/>
<dbReference type="Pfam" id="PF13414">
    <property type="entry name" value="TPR_11"/>
    <property type="match status" value="1"/>
</dbReference>
<dbReference type="GO" id="GO:0005783">
    <property type="term" value="C:endoplasmic reticulum"/>
    <property type="evidence" value="ECO:0007669"/>
    <property type="project" value="UniProtKB-SubCell"/>
</dbReference>
<feature type="domain" description="DUF1736" evidence="19">
    <location>
        <begin position="271"/>
        <end position="336"/>
    </location>
</feature>
<evidence type="ECO:0000256" key="16">
    <source>
        <dbReference type="PROSITE-ProRule" id="PRU00339"/>
    </source>
</evidence>
<feature type="repeat" description="TPR" evidence="16">
    <location>
        <begin position="624"/>
        <end position="657"/>
    </location>
</feature>
<feature type="transmembrane region" description="Helical" evidence="18">
    <location>
        <begin position="333"/>
        <end position="350"/>
    </location>
</feature>
<feature type="repeat" description="TPR" evidence="16">
    <location>
        <begin position="555"/>
        <end position="588"/>
    </location>
</feature>